<dbReference type="OrthoDB" id="618894at2"/>
<dbReference type="EMBL" id="VCKW01000009">
    <property type="protein sequence ID" value="TMR06793.1"/>
    <property type="molecule type" value="Genomic_DNA"/>
</dbReference>
<evidence type="ECO:0000313" key="1">
    <source>
        <dbReference type="EMBL" id="TMR06793.1"/>
    </source>
</evidence>
<sequence>MYTPRTTTMIGLGGGAVLAVAAAVALPFGTPRTVAISPAAAAAAAGDTAPLPGVSFTMKSAPVSAEALRQLDAMAANPDRGMTRRPNLAAAASGARNGLSWKSECGSNDAVEAVDAKVTLGAWCFDNGDKSSPYWIPQGVAISRTEQLDGVVLSWYHRHKEGDDWVTDGSRITVGTRPRVQAKGAYQPVTLVIPTATADGRLAFKDVSPAAPPTGSVTTKGVAEAKQHQGGTALAGDFLYTASTSGLRVYDIRRTYQVATGENILGVGDDGRFYAHNEKYALFQTAAFSPENAGSCPAWDKAPSAQDEDLCFSTVTYDPTTSPKSLLTAEFKTAGGVTSARPMRVVRWPLNADGSLKTDASGRVTSSVVYGTNLTKVQGASGYHSGTGDTIYYNTSNGASPGSIYSDRDGDGNAPFKQVGPIGGESLAFDPYPEGDRVWGVTERPGQRMLYWIYRKEMQKPGMP</sequence>
<proteinExistence type="predicted"/>
<dbReference type="Proteomes" id="UP000309174">
    <property type="component" value="Unassembled WGS sequence"/>
</dbReference>
<evidence type="ECO:0000313" key="2">
    <source>
        <dbReference type="Proteomes" id="UP000309174"/>
    </source>
</evidence>
<gene>
    <name evidence="1" type="ORF">ETD83_03300</name>
</gene>
<reference evidence="1 2" key="1">
    <citation type="submission" date="2019-05" db="EMBL/GenBank/DDBJ databases">
        <title>Draft genome sequence of Actinomadura sp. 14C53.</title>
        <authorList>
            <person name="Saricaoglu S."/>
            <person name="Isik K."/>
        </authorList>
    </citation>
    <scope>NUCLEOTIDE SEQUENCE [LARGE SCALE GENOMIC DNA]</scope>
    <source>
        <strain evidence="1 2">14C53</strain>
    </source>
</reference>
<protein>
    <submittedName>
        <fullName evidence="1">Uncharacterized protein</fullName>
    </submittedName>
</protein>
<dbReference type="AlphaFoldDB" id="A0A5C4JIT8"/>
<accession>A0A5C4JIT8</accession>
<keyword evidence="2" id="KW-1185">Reference proteome</keyword>
<name>A0A5C4JIT8_9ACTN</name>
<comment type="caution">
    <text evidence="1">The sequence shown here is derived from an EMBL/GenBank/DDBJ whole genome shotgun (WGS) entry which is preliminary data.</text>
</comment>
<dbReference type="RefSeq" id="WP_138643529.1">
    <property type="nucleotide sequence ID" value="NZ_VCKW01000009.1"/>
</dbReference>
<organism evidence="1 2">
    <name type="scientific">Actinomadura soli</name>
    <dbReference type="NCBI Taxonomy" id="2508997"/>
    <lineage>
        <taxon>Bacteria</taxon>
        <taxon>Bacillati</taxon>
        <taxon>Actinomycetota</taxon>
        <taxon>Actinomycetes</taxon>
        <taxon>Streptosporangiales</taxon>
        <taxon>Thermomonosporaceae</taxon>
        <taxon>Actinomadura</taxon>
    </lineage>
</organism>